<sequence length="77" mass="7895">MEQAAGLQKLDVSAQRNEDGSVSVVVHGADRFGNTGGAGGNGGATFTDALESIMGDVAKMERDAVLKELEARDLDGS</sequence>
<protein>
    <submittedName>
        <fullName evidence="1">Uncharacterized protein</fullName>
    </submittedName>
</protein>
<name>X1IKE3_9ZZZZ</name>
<accession>X1IKE3</accession>
<comment type="caution">
    <text evidence="1">The sequence shown here is derived from an EMBL/GenBank/DDBJ whole genome shotgun (WGS) entry which is preliminary data.</text>
</comment>
<gene>
    <name evidence="1" type="ORF">S03H2_63107</name>
</gene>
<dbReference type="EMBL" id="BARU01040856">
    <property type="protein sequence ID" value="GAH82177.1"/>
    <property type="molecule type" value="Genomic_DNA"/>
</dbReference>
<proteinExistence type="predicted"/>
<evidence type="ECO:0000313" key="1">
    <source>
        <dbReference type="EMBL" id="GAH82177.1"/>
    </source>
</evidence>
<organism evidence="1">
    <name type="scientific">marine sediment metagenome</name>
    <dbReference type="NCBI Taxonomy" id="412755"/>
    <lineage>
        <taxon>unclassified sequences</taxon>
        <taxon>metagenomes</taxon>
        <taxon>ecological metagenomes</taxon>
    </lineage>
</organism>
<dbReference type="AlphaFoldDB" id="X1IKE3"/>
<reference evidence="1" key="1">
    <citation type="journal article" date="2014" name="Front. Microbiol.">
        <title>High frequency of phylogenetically diverse reductive dehalogenase-homologous genes in deep subseafloor sedimentary metagenomes.</title>
        <authorList>
            <person name="Kawai M."/>
            <person name="Futagami T."/>
            <person name="Toyoda A."/>
            <person name="Takaki Y."/>
            <person name="Nishi S."/>
            <person name="Hori S."/>
            <person name="Arai W."/>
            <person name="Tsubouchi T."/>
            <person name="Morono Y."/>
            <person name="Uchiyama I."/>
            <person name="Ito T."/>
            <person name="Fujiyama A."/>
            <person name="Inagaki F."/>
            <person name="Takami H."/>
        </authorList>
    </citation>
    <scope>NUCLEOTIDE SEQUENCE</scope>
    <source>
        <strain evidence="1">Expedition CK06-06</strain>
    </source>
</reference>